<sequence>MSESTRRKIQQKCEQNYFQGHYQFVHSIVFEPASGQSSTLIGVTVLDGETLKTGLLGVEGFVLFEAVLTEEKELAVNRALPPFDNPEFAAGLMRDVQILFRAPSDAHLFIGTLADGTLVCRYFQEEDQITDIIVHEDGSSRVNVYNPGYEHIRTLITGSRIAVNEEMIPEIIEFEAYGPRSYTLKMTLISVDKIIQ</sequence>
<keyword evidence="2" id="KW-1185">Reference proteome</keyword>
<evidence type="ECO:0000313" key="2">
    <source>
        <dbReference type="Proteomes" id="UP000717534"/>
    </source>
</evidence>
<reference evidence="1 2" key="1">
    <citation type="submission" date="2021-02" db="EMBL/GenBank/DDBJ databases">
        <title>Activity-based single-cell genomes from oceanic crustal fluid captures similar information to metagenomic and metatranscriptomic surveys with orders of magnitude less sampling.</title>
        <authorList>
            <person name="D'Angelo T.S."/>
            <person name="Orcutt B.N."/>
        </authorList>
    </citation>
    <scope>NUCLEOTIDE SEQUENCE [LARGE SCALE GENOMIC DNA]</scope>
    <source>
        <strain evidence="1">AH-315-G02</strain>
    </source>
</reference>
<organism evidence="1 2">
    <name type="scientific">Desulfotalea psychrophila</name>
    <dbReference type="NCBI Taxonomy" id="84980"/>
    <lineage>
        <taxon>Bacteria</taxon>
        <taxon>Pseudomonadati</taxon>
        <taxon>Thermodesulfobacteriota</taxon>
        <taxon>Desulfobulbia</taxon>
        <taxon>Desulfobulbales</taxon>
        <taxon>Desulfocapsaceae</taxon>
        <taxon>Desulfotalea</taxon>
    </lineage>
</organism>
<dbReference type="EMBL" id="JAFITO010000031">
    <property type="protein sequence ID" value="MBN4068626.1"/>
    <property type="molecule type" value="Genomic_DNA"/>
</dbReference>
<proteinExistence type="predicted"/>
<accession>A0ABS3AV29</accession>
<gene>
    <name evidence="1" type="ORF">JYU06_03780</name>
</gene>
<dbReference type="Proteomes" id="UP000717534">
    <property type="component" value="Unassembled WGS sequence"/>
</dbReference>
<comment type="caution">
    <text evidence="1">The sequence shown here is derived from an EMBL/GenBank/DDBJ whole genome shotgun (WGS) entry which is preliminary data.</text>
</comment>
<protein>
    <submittedName>
        <fullName evidence="1">Uncharacterized protein</fullName>
    </submittedName>
</protein>
<evidence type="ECO:0000313" key="1">
    <source>
        <dbReference type="EMBL" id="MBN4068626.1"/>
    </source>
</evidence>
<name>A0ABS3AV29_9BACT</name>